<feature type="transmembrane region" description="Helical" evidence="1">
    <location>
        <begin position="322"/>
        <end position="341"/>
    </location>
</feature>
<name>A0ABW5DTH6_9PROT</name>
<accession>A0ABW5DTH6</accession>
<evidence type="ECO:0000256" key="1">
    <source>
        <dbReference type="SAM" id="Phobius"/>
    </source>
</evidence>
<feature type="transmembrane region" description="Helical" evidence="1">
    <location>
        <begin position="361"/>
        <end position="380"/>
    </location>
</feature>
<feature type="transmembrane region" description="Helical" evidence="1">
    <location>
        <begin position="142"/>
        <end position="159"/>
    </location>
</feature>
<keyword evidence="1" id="KW-0472">Membrane</keyword>
<dbReference type="PANTHER" id="PTHR30188">
    <property type="entry name" value="ABC TRANSPORTER PERMEASE PROTEIN-RELATED"/>
    <property type="match status" value="1"/>
</dbReference>
<dbReference type="EMBL" id="JBHUIP010000013">
    <property type="protein sequence ID" value="MFD2264402.1"/>
    <property type="molecule type" value="Genomic_DNA"/>
</dbReference>
<evidence type="ECO:0000313" key="3">
    <source>
        <dbReference type="Proteomes" id="UP001597295"/>
    </source>
</evidence>
<protein>
    <submittedName>
        <fullName evidence="2">ABC transporter permease</fullName>
    </submittedName>
</protein>
<feature type="transmembrane region" description="Helical" evidence="1">
    <location>
        <begin position="179"/>
        <end position="202"/>
    </location>
</feature>
<evidence type="ECO:0000313" key="2">
    <source>
        <dbReference type="EMBL" id="MFD2264402.1"/>
    </source>
</evidence>
<organism evidence="2 3">
    <name type="scientific">Lacibacterium aquatile</name>
    <dbReference type="NCBI Taxonomy" id="1168082"/>
    <lineage>
        <taxon>Bacteria</taxon>
        <taxon>Pseudomonadati</taxon>
        <taxon>Pseudomonadota</taxon>
        <taxon>Alphaproteobacteria</taxon>
        <taxon>Rhodospirillales</taxon>
        <taxon>Rhodospirillaceae</taxon>
    </lineage>
</organism>
<dbReference type="Proteomes" id="UP001597295">
    <property type="component" value="Unassembled WGS sequence"/>
</dbReference>
<feature type="transmembrane region" description="Helical" evidence="1">
    <location>
        <begin position="291"/>
        <end position="310"/>
    </location>
</feature>
<gene>
    <name evidence="2" type="ORF">ACFSM5_15975</name>
</gene>
<dbReference type="RefSeq" id="WP_379877484.1">
    <property type="nucleotide sequence ID" value="NZ_JBHUIP010000013.1"/>
</dbReference>
<proteinExistence type="predicted"/>
<sequence length="385" mass="40491">MTDTGIAKAANPVNRLEVFRAVDGVWEVRAVGRWTVEAPLPDHQEIIQAMEDRPGVGVRLCSQGVDVWDSSLVAVLMRIADAARAGGRTLDVSLLPNGVQRLLGLALAVPERSGTERKPKKTGLFTGTGVAVLKRWRSFNDLVAFVGELIIAVGAFFAGTARFRSEDFWLAVEASGARALPIVTIIALLIGMIFAFVGAVQLRQFGADIYVANLVAVAMSREMGAVMTAIVLAGRTGAAFAAHISAMQGNEEVDALTSLGLSPMQFLVVPRVMALVLMMPFLTLYADLMGILGGLIVAAGMLNVTMVGYITQTTLAIGPTDVAIGLVKSLFFGALVAMAGCRAGMRSGRSAAAVGDATTKAVVSGILYIIICDAIFAVLLQRLGI</sequence>
<comment type="caution">
    <text evidence="2">The sequence shown here is derived from an EMBL/GenBank/DDBJ whole genome shotgun (WGS) entry which is preliminary data.</text>
</comment>
<reference evidence="3" key="1">
    <citation type="journal article" date="2019" name="Int. J. Syst. Evol. Microbiol.">
        <title>The Global Catalogue of Microorganisms (GCM) 10K type strain sequencing project: providing services to taxonomists for standard genome sequencing and annotation.</title>
        <authorList>
            <consortium name="The Broad Institute Genomics Platform"/>
            <consortium name="The Broad Institute Genome Sequencing Center for Infectious Disease"/>
            <person name="Wu L."/>
            <person name="Ma J."/>
        </authorList>
    </citation>
    <scope>NUCLEOTIDE SEQUENCE [LARGE SCALE GENOMIC DNA]</scope>
    <source>
        <strain evidence="3">CGMCC 1.19062</strain>
    </source>
</reference>
<dbReference type="InterPro" id="IPR030802">
    <property type="entry name" value="Permease_MalE"/>
</dbReference>
<feature type="transmembrane region" description="Helical" evidence="1">
    <location>
        <begin position="264"/>
        <end position="284"/>
    </location>
</feature>
<dbReference type="PANTHER" id="PTHR30188:SF3">
    <property type="entry name" value="ABC TRANSPORTER PERMEASE"/>
    <property type="match status" value="1"/>
</dbReference>
<keyword evidence="1" id="KW-0812">Transmembrane</keyword>
<keyword evidence="1" id="KW-1133">Transmembrane helix</keyword>
<keyword evidence="3" id="KW-1185">Reference proteome</keyword>
<dbReference type="Pfam" id="PF02405">
    <property type="entry name" value="MlaE"/>
    <property type="match status" value="1"/>
</dbReference>